<feature type="compositionally biased region" description="Basic and acidic residues" evidence="1">
    <location>
        <begin position="106"/>
        <end position="117"/>
    </location>
</feature>
<organism evidence="2 3">
    <name type="scientific">Pseudonocardia parietis</name>
    <dbReference type="NCBI Taxonomy" id="570936"/>
    <lineage>
        <taxon>Bacteria</taxon>
        <taxon>Bacillati</taxon>
        <taxon>Actinomycetota</taxon>
        <taxon>Actinomycetes</taxon>
        <taxon>Pseudonocardiales</taxon>
        <taxon>Pseudonocardiaceae</taxon>
        <taxon>Pseudonocardia</taxon>
    </lineage>
</organism>
<proteinExistence type="predicted"/>
<accession>A0ABS4W5I8</accession>
<reference evidence="2 3" key="1">
    <citation type="submission" date="2021-03" db="EMBL/GenBank/DDBJ databases">
        <title>Sequencing the genomes of 1000 actinobacteria strains.</title>
        <authorList>
            <person name="Klenk H.-P."/>
        </authorList>
    </citation>
    <scope>NUCLEOTIDE SEQUENCE [LARGE SCALE GENOMIC DNA]</scope>
    <source>
        <strain evidence="2 3">DSM 45256</strain>
    </source>
</reference>
<dbReference type="Proteomes" id="UP001519295">
    <property type="component" value="Unassembled WGS sequence"/>
</dbReference>
<evidence type="ECO:0000313" key="2">
    <source>
        <dbReference type="EMBL" id="MBP2371473.1"/>
    </source>
</evidence>
<evidence type="ECO:0000313" key="3">
    <source>
        <dbReference type="Proteomes" id="UP001519295"/>
    </source>
</evidence>
<keyword evidence="3" id="KW-1185">Reference proteome</keyword>
<comment type="caution">
    <text evidence="2">The sequence shown here is derived from an EMBL/GenBank/DDBJ whole genome shotgun (WGS) entry which is preliminary data.</text>
</comment>
<name>A0ABS4W5I8_9PSEU</name>
<dbReference type="RefSeq" id="WP_210036630.1">
    <property type="nucleotide sequence ID" value="NZ_JAGINU010000002.1"/>
</dbReference>
<feature type="region of interest" description="Disordered" evidence="1">
    <location>
        <begin position="186"/>
        <end position="206"/>
    </location>
</feature>
<feature type="region of interest" description="Disordered" evidence="1">
    <location>
        <begin position="25"/>
        <end position="44"/>
    </location>
</feature>
<feature type="region of interest" description="Disordered" evidence="1">
    <location>
        <begin position="106"/>
        <end position="128"/>
    </location>
</feature>
<gene>
    <name evidence="2" type="ORF">JOF36_007246</name>
</gene>
<dbReference type="Gene3D" id="1.10.8.1060">
    <property type="entry name" value="Corynebacterium glutamicum thioredoxin-dependent arsenate reductase, N-terminal domain"/>
    <property type="match status" value="1"/>
</dbReference>
<evidence type="ECO:0000256" key="1">
    <source>
        <dbReference type="SAM" id="MobiDB-lite"/>
    </source>
</evidence>
<dbReference type="EMBL" id="JAGINU010000002">
    <property type="protein sequence ID" value="MBP2371473.1"/>
    <property type="molecule type" value="Genomic_DNA"/>
</dbReference>
<sequence length="206" mass="22445">MPEPDPDTFSSDTVDGQRRMTVELIGHQPVSGRSAAPESLPREVPAAERSTVYRFLDSIDDLVRRHRALAARDGADDILHAELIAAELDQRTAVLRRFLADLADRHRQPAKDSERFPARRGRHGGEAGGMLSVSDRLVAEFAGRVDPPGVAGVVASCEEQLRGQGLPEAALPELVERLARADLVERLADRPNGAARRSARPAPTDR</sequence>
<protein>
    <submittedName>
        <fullName evidence="2">Uncharacterized protein</fullName>
    </submittedName>
</protein>